<dbReference type="RefSeq" id="WP_162333811.1">
    <property type="nucleotide sequence ID" value="NZ_CP048113.1"/>
</dbReference>
<dbReference type="PANTHER" id="PTHR37833:SF1">
    <property type="entry name" value="SIGNAL PEPTIDE PROTEIN"/>
    <property type="match status" value="1"/>
</dbReference>
<reference evidence="2 3" key="1">
    <citation type="submission" date="2020-01" db="EMBL/GenBank/DDBJ databases">
        <title>Complete genome sequence of Chitinophaga sp. H33E-04 isolated from quinoa roots.</title>
        <authorList>
            <person name="Weon H.-Y."/>
            <person name="Lee S.A."/>
        </authorList>
    </citation>
    <scope>NUCLEOTIDE SEQUENCE [LARGE SCALE GENOMIC DNA]</scope>
    <source>
        <strain evidence="2 3">H33E-04</strain>
    </source>
</reference>
<sequence>MKTLVVTLFVSFAFLSTQAQTNTPPPASAPTATTAAEHPADAKIKFKKENVDFGTTPFNKPVTINFEFTNVEKQPVLIENVRTSCGCTAPTWTKAPVLPGKTGTVTTTYSANSVGQQHKTIWVKIKGVEQEKELHLTGTVQN</sequence>
<feature type="chain" id="PRO_5025590743" evidence="1">
    <location>
        <begin position="20"/>
        <end position="142"/>
    </location>
</feature>
<proteinExistence type="predicted"/>
<dbReference type="EMBL" id="CP048113">
    <property type="protein sequence ID" value="QHS62158.1"/>
    <property type="molecule type" value="Genomic_DNA"/>
</dbReference>
<dbReference type="Pfam" id="PF07610">
    <property type="entry name" value="DUF1573"/>
    <property type="match status" value="1"/>
</dbReference>
<dbReference type="AlphaFoldDB" id="A0A6B9ZI81"/>
<name>A0A6B9ZI81_9BACT</name>
<dbReference type="PANTHER" id="PTHR37833">
    <property type="entry name" value="LIPOPROTEIN-RELATED"/>
    <property type="match status" value="1"/>
</dbReference>
<dbReference type="Proteomes" id="UP000476411">
    <property type="component" value="Chromosome"/>
</dbReference>
<keyword evidence="1" id="KW-0732">Signal</keyword>
<keyword evidence="3" id="KW-1185">Reference proteome</keyword>
<feature type="signal peptide" evidence="1">
    <location>
        <begin position="1"/>
        <end position="19"/>
    </location>
</feature>
<dbReference type="InterPro" id="IPR013783">
    <property type="entry name" value="Ig-like_fold"/>
</dbReference>
<organism evidence="2 3">
    <name type="scientific">Chitinophaga agri</name>
    <dbReference type="NCBI Taxonomy" id="2703787"/>
    <lineage>
        <taxon>Bacteria</taxon>
        <taxon>Pseudomonadati</taxon>
        <taxon>Bacteroidota</taxon>
        <taxon>Chitinophagia</taxon>
        <taxon>Chitinophagales</taxon>
        <taxon>Chitinophagaceae</taxon>
        <taxon>Chitinophaga</taxon>
    </lineage>
</organism>
<gene>
    <name evidence="2" type="ORF">GWR21_21870</name>
</gene>
<protein>
    <submittedName>
        <fullName evidence="2">DUF1573 domain-containing protein</fullName>
    </submittedName>
</protein>
<evidence type="ECO:0000256" key="1">
    <source>
        <dbReference type="SAM" id="SignalP"/>
    </source>
</evidence>
<accession>A0A6B9ZI81</accession>
<evidence type="ECO:0000313" key="3">
    <source>
        <dbReference type="Proteomes" id="UP000476411"/>
    </source>
</evidence>
<dbReference type="KEGG" id="chih:GWR21_21870"/>
<dbReference type="Gene3D" id="2.60.40.10">
    <property type="entry name" value="Immunoglobulins"/>
    <property type="match status" value="1"/>
</dbReference>
<dbReference type="InterPro" id="IPR011467">
    <property type="entry name" value="DUF1573"/>
</dbReference>
<evidence type="ECO:0000313" key="2">
    <source>
        <dbReference type="EMBL" id="QHS62158.1"/>
    </source>
</evidence>